<protein>
    <submittedName>
        <fullName evidence="2">Putative salivary secreted peptide</fullName>
    </submittedName>
</protein>
<keyword evidence="1" id="KW-0732">Signal</keyword>
<dbReference type="EMBL" id="GFDF01005171">
    <property type="protein sequence ID" value="JAV08913.1"/>
    <property type="molecule type" value="Transcribed_RNA"/>
</dbReference>
<organism evidence="2">
    <name type="scientific">Nyssomyia neivai</name>
    <dbReference type="NCBI Taxonomy" id="330878"/>
    <lineage>
        <taxon>Eukaryota</taxon>
        <taxon>Metazoa</taxon>
        <taxon>Ecdysozoa</taxon>
        <taxon>Arthropoda</taxon>
        <taxon>Hexapoda</taxon>
        <taxon>Insecta</taxon>
        <taxon>Pterygota</taxon>
        <taxon>Neoptera</taxon>
        <taxon>Endopterygota</taxon>
        <taxon>Diptera</taxon>
        <taxon>Nematocera</taxon>
        <taxon>Psychodoidea</taxon>
        <taxon>Psychodidae</taxon>
        <taxon>Nyssomyia</taxon>
    </lineage>
</organism>
<feature type="chain" id="PRO_5012499169" evidence="1">
    <location>
        <begin position="21"/>
        <end position="89"/>
    </location>
</feature>
<proteinExistence type="predicted"/>
<evidence type="ECO:0000256" key="1">
    <source>
        <dbReference type="SAM" id="SignalP"/>
    </source>
</evidence>
<feature type="signal peptide" evidence="1">
    <location>
        <begin position="1"/>
        <end position="20"/>
    </location>
</feature>
<accession>A0A1L8DR21</accession>
<reference evidence="2" key="1">
    <citation type="submission" date="2016-12" db="EMBL/GenBank/DDBJ databases">
        <title>An insight into the sialome and mialome of the sand fly, Nyssomyia neivai.</title>
        <authorList>
            <person name="Sebastian V."/>
            <person name="Goulart T.M."/>
            <person name="Oliveira W."/>
            <person name="Calvo E."/>
            <person name="Oliveira L.F."/>
            <person name="Pinto M.C."/>
            <person name="Rosselino A.M."/>
            <person name="Ribeiro J.M."/>
        </authorList>
    </citation>
    <scope>NUCLEOTIDE SEQUENCE</scope>
</reference>
<dbReference type="AlphaFoldDB" id="A0A1L8DR21"/>
<sequence>MAKLGLIFLAIFCLVQIVLCGRIQRDTPEEKAKSTTDQIQDQLKSIFSEQTWNEFMESASKFGSEIAKTGREFLDKVQDKTATAPTNAS</sequence>
<name>A0A1L8DR21_9DIPT</name>
<evidence type="ECO:0000313" key="2">
    <source>
        <dbReference type="EMBL" id="JAV08913.1"/>
    </source>
</evidence>